<dbReference type="EMBL" id="MKGR01000001">
    <property type="protein sequence ID" value="OKP08933.1"/>
    <property type="molecule type" value="Genomic_DNA"/>
</dbReference>
<sequence length="372" mass="41672">MMSLPDLPKLDWITGKTCEPVYVLKAGDENINARIQKRLMSLTLTDNRGFEADQLDIELDDSNGKLALPKRGTKLSLRLGWQGEVLIHKGTFIVDEIEYSGAPDKITVRARSADFRATLNISRELSYHQKTIGDIVRTIAARNNLSPEVDKTLDKIIVPHIDQTNESDGNFLTRLAKQEGAIAAVKNGYLLFFQQGQNKTASGKPLPDVLITRKSGDSYRFALADRSAYTGVSAHWLNTHDPKKKEQITVKRKPRKPKTTKPKQQEEKEGDYLAGNEGNVLVLKHTYAYKSTAERAAKTEWERIQRGVASFSIQLAKGRPELFPEMPVRVQGFKPEIDRADWTLVTVTHTLNDSGLTSSLELEVKISDTDMA</sequence>
<feature type="compositionally biased region" description="Basic and acidic residues" evidence="1">
    <location>
        <begin position="240"/>
        <end position="249"/>
    </location>
</feature>
<accession>A0A1Q5U8W1</accession>
<evidence type="ECO:0000313" key="3">
    <source>
        <dbReference type="Proteomes" id="UP000186277"/>
    </source>
</evidence>
<dbReference type="PANTHER" id="PTHR35862:SF3">
    <property type="entry name" value="FELS-2 PROPHAGE PROTEIN"/>
    <property type="match status" value="1"/>
</dbReference>
<dbReference type="RefSeq" id="WP_074018248.1">
    <property type="nucleotide sequence ID" value="NZ_CAWMWP010000001.1"/>
</dbReference>
<comment type="caution">
    <text evidence="2">The sequence shown here is derived from an EMBL/GenBank/DDBJ whole genome shotgun (WGS) entry which is preliminary data.</text>
</comment>
<dbReference type="AlphaFoldDB" id="A0A1Q5U8W1"/>
<proteinExistence type="predicted"/>
<dbReference type="SUPFAM" id="SSF69279">
    <property type="entry name" value="Phage tail proteins"/>
    <property type="match status" value="1"/>
</dbReference>
<dbReference type="Proteomes" id="UP000186277">
    <property type="component" value="Unassembled WGS sequence"/>
</dbReference>
<dbReference type="InterPro" id="IPR052726">
    <property type="entry name" value="Phage_Baseplate_Hub"/>
</dbReference>
<evidence type="ECO:0000313" key="2">
    <source>
        <dbReference type="EMBL" id="OKP08933.1"/>
    </source>
</evidence>
<organism evidence="2 3">
    <name type="scientific">Xenorhabdus thuongxuanensis</name>
    <dbReference type="NCBI Taxonomy" id="1873484"/>
    <lineage>
        <taxon>Bacteria</taxon>
        <taxon>Pseudomonadati</taxon>
        <taxon>Pseudomonadota</taxon>
        <taxon>Gammaproteobacteria</taxon>
        <taxon>Enterobacterales</taxon>
        <taxon>Morganellaceae</taxon>
        <taxon>Xenorhabdus</taxon>
    </lineage>
</organism>
<name>A0A1Q5U8W1_9GAMM</name>
<protein>
    <submittedName>
        <fullName evidence="2">Late control protein D</fullName>
    </submittedName>
</protein>
<evidence type="ECO:0000256" key="1">
    <source>
        <dbReference type="SAM" id="MobiDB-lite"/>
    </source>
</evidence>
<feature type="compositionally biased region" description="Basic residues" evidence="1">
    <location>
        <begin position="250"/>
        <end position="261"/>
    </location>
</feature>
<dbReference type="Pfam" id="PF05954">
    <property type="entry name" value="Phage_GPD"/>
    <property type="match status" value="1"/>
</dbReference>
<gene>
    <name evidence="2" type="ORF">Xentx_00010</name>
</gene>
<dbReference type="PANTHER" id="PTHR35862">
    <property type="entry name" value="FELS-2 PROPHAGE PROTEIN"/>
    <property type="match status" value="1"/>
</dbReference>
<reference evidence="2 3" key="1">
    <citation type="submission" date="2016-09" db="EMBL/GenBank/DDBJ databases">
        <title>Xenorhabdus thuongxuanensis sp. nov. and Xenorhabdus eapokensis sp. nov., isolated from Steinernema species.</title>
        <authorList>
            <person name="Kaempfer P."/>
            <person name="Tobias N.J."/>
            <person name="Phan Ke L."/>
            <person name="Bode H.B."/>
            <person name="Glaeser S.P."/>
        </authorList>
    </citation>
    <scope>NUCLEOTIDE SEQUENCE [LARGE SCALE GENOMIC DNA]</scope>
    <source>
        <strain evidence="2 3">30TX1</strain>
    </source>
</reference>
<keyword evidence="3" id="KW-1185">Reference proteome</keyword>
<feature type="region of interest" description="Disordered" evidence="1">
    <location>
        <begin position="240"/>
        <end position="271"/>
    </location>
</feature>